<dbReference type="CDD" id="cd21694">
    <property type="entry name" value="GINS_B_Psf2"/>
    <property type="match status" value="1"/>
</dbReference>
<sequence length="162" mass="18578">MRALGVLTAEVQFLSEDLPIDVVSNFAYNQLSGFAAAFAKTVPVWIAFNLKRRGKCSVVSEKREGCERYWWRYLSHQALQRTVQCERDSVHPQVFQLPTSTTRALKITQMLPFRAPDVAEALCKAFREDVAEWQRIHDMLVSFQFSKLIAFDTVCPSLNYAL</sequence>
<dbReference type="EMBL" id="KZ155840">
    <property type="protein sequence ID" value="OUS41781.1"/>
    <property type="molecule type" value="Genomic_DNA"/>
</dbReference>
<name>A0A1Y5HWX4_OSTTA</name>
<protein>
    <recommendedName>
        <fullName evidence="1">DNA replication complex GINS protein PSF2 N-terminal domain-containing protein</fullName>
    </recommendedName>
</protein>
<dbReference type="Gene3D" id="3.40.5.50">
    <property type="match status" value="1"/>
</dbReference>
<proteinExistence type="predicted"/>
<feature type="domain" description="DNA replication complex GINS protein PSF2 N-terminal" evidence="1">
    <location>
        <begin position="9"/>
        <end position="59"/>
    </location>
</feature>
<accession>A0A1Y5HWX4</accession>
<dbReference type="AlphaFoldDB" id="A0A1Y5HWX4"/>
<evidence type="ECO:0000259" key="1">
    <source>
        <dbReference type="Pfam" id="PF25005"/>
    </source>
</evidence>
<evidence type="ECO:0000313" key="2">
    <source>
        <dbReference type="EMBL" id="OUS41781.1"/>
    </source>
</evidence>
<dbReference type="Proteomes" id="UP000195557">
    <property type="component" value="Unassembled WGS sequence"/>
</dbReference>
<dbReference type="Pfam" id="PF25005">
    <property type="entry name" value="PSF2_N"/>
    <property type="match status" value="1"/>
</dbReference>
<dbReference type="InterPro" id="IPR056784">
    <property type="entry name" value="PSF2_N"/>
</dbReference>
<organism evidence="2">
    <name type="scientific">Ostreococcus tauri</name>
    <name type="common">Marine green alga</name>
    <dbReference type="NCBI Taxonomy" id="70448"/>
    <lineage>
        <taxon>Eukaryota</taxon>
        <taxon>Viridiplantae</taxon>
        <taxon>Chlorophyta</taxon>
        <taxon>Mamiellophyceae</taxon>
        <taxon>Mamiellales</taxon>
        <taxon>Bathycoccaceae</taxon>
        <taxon>Ostreococcus</taxon>
    </lineage>
</organism>
<reference evidence="2" key="1">
    <citation type="submission" date="2017-04" db="EMBL/GenBank/DDBJ databases">
        <title>Population genomics of picophytoplankton unveils novel chromosome hypervariability.</title>
        <authorList>
            <consortium name="DOE Joint Genome Institute"/>
            <person name="Blanc-Mathieu R."/>
            <person name="Krasovec M."/>
            <person name="Hebrard M."/>
            <person name="Yau S."/>
            <person name="Desgranges E."/>
            <person name="Martin J."/>
            <person name="Schackwitz W."/>
            <person name="Kuo A."/>
            <person name="Salin G."/>
            <person name="Donnadieu C."/>
            <person name="Desdevises Y."/>
            <person name="Sanchez-Ferandin S."/>
            <person name="Moreau H."/>
            <person name="Rivals E."/>
            <person name="Grigoriev I.V."/>
            <person name="Grimsley N."/>
            <person name="Eyre-Walker A."/>
            <person name="Piganeau G."/>
        </authorList>
    </citation>
    <scope>NUCLEOTIDE SEQUENCE [LARGE SCALE GENOMIC DNA]</scope>
    <source>
        <strain evidence="2">RCC 1115</strain>
    </source>
</reference>
<dbReference type="SUPFAM" id="SSF160059">
    <property type="entry name" value="PriA/YqbF domain"/>
    <property type="match status" value="1"/>
</dbReference>
<gene>
    <name evidence="2" type="ORF">BE221DRAFT_143106</name>
</gene>